<feature type="chain" id="PRO_5043494358" evidence="10">
    <location>
        <begin position="25"/>
        <end position="929"/>
    </location>
</feature>
<dbReference type="InterPro" id="IPR009009">
    <property type="entry name" value="RlpA-like_DPBB"/>
</dbReference>
<dbReference type="InterPro" id="IPR007118">
    <property type="entry name" value="Expan_Lol_pI"/>
</dbReference>
<dbReference type="PROSITE" id="PS50843">
    <property type="entry name" value="EXPANSIN_CBD"/>
    <property type="match status" value="1"/>
</dbReference>
<organism evidence="13 14">
    <name type="scientific">Oldenlandia corymbosa var. corymbosa</name>
    <dbReference type="NCBI Taxonomy" id="529605"/>
    <lineage>
        <taxon>Eukaryota</taxon>
        <taxon>Viridiplantae</taxon>
        <taxon>Streptophyta</taxon>
        <taxon>Embryophyta</taxon>
        <taxon>Tracheophyta</taxon>
        <taxon>Spermatophyta</taxon>
        <taxon>Magnoliopsida</taxon>
        <taxon>eudicotyledons</taxon>
        <taxon>Gunneridae</taxon>
        <taxon>Pentapetalae</taxon>
        <taxon>asterids</taxon>
        <taxon>lamiids</taxon>
        <taxon>Gentianales</taxon>
        <taxon>Rubiaceae</taxon>
        <taxon>Rubioideae</taxon>
        <taxon>Spermacoceae</taxon>
        <taxon>Hedyotis-Oldenlandia complex</taxon>
        <taxon>Oldenlandia</taxon>
    </lineage>
</organism>
<protein>
    <submittedName>
        <fullName evidence="13">OLC1v1010315C1</fullName>
    </submittedName>
</protein>
<evidence type="ECO:0000259" key="11">
    <source>
        <dbReference type="PROSITE" id="PS50842"/>
    </source>
</evidence>
<dbReference type="Proteomes" id="UP001161247">
    <property type="component" value="Chromosome 6"/>
</dbReference>
<dbReference type="GO" id="GO:0009653">
    <property type="term" value="P:anatomical structure morphogenesis"/>
    <property type="evidence" value="ECO:0007669"/>
    <property type="project" value="UniProtKB-ARBA"/>
</dbReference>
<evidence type="ECO:0000256" key="6">
    <source>
        <dbReference type="ARBA" id="ARBA00022729"/>
    </source>
</evidence>
<feature type="signal peptide" evidence="10">
    <location>
        <begin position="1"/>
        <end position="24"/>
    </location>
</feature>
<dbReference type="InterPro" id="IPR036908">
    <property type="entry name" value="RlpA-like_sf"/>
</dbReference>
<keyword evidence="14" id="KW-1185">Reference proteome</keyword>
<evidence type="ECO:0000313" key="13">
    <source>
        <dbReference type="EMBL" id="CAI9110313.1"/>
    </source>
</evidence>
<dbReference type="Gene3D" id="2.60.40.760">
    <property type="entry name" value="Expansin, cellulose-binding-like domain"/>
    <property type="match status" value="1"/>
</dbReference>
<feature type="region of interest" description="Disordered" evidence="9">
    <location>
        <begin position="197"/>
        <end position="228"/>
    </location>
</feature>
<evidence type="ECO:0000259" key="12">
    <source>
        <dbReference type="PROSITE" id="PS50843"/>
    </source>
</evidence>
<evidence type="ECO:0000256" key="10">
    <source>
        <dbReference type="SAM" id="SignalP"/>
    </source>
</evidence>
<feature type="domain" description="Expansin-like CBD" evidence="12">
    <location>
        <begin position="845"/>
        <end position="924"/>
    </location>
</feature>
<dbReference type="AlphaFoldDB" id="A0AAV1DUA0"/>
<feature type="compositionally biased region" description="Polar residues" evidence="9">
    <location>
        <begin position="388"/>
        <end position="407"/>
    </location>
</feature>
<dbReference type="InterPro" id="IPR007117">
    <property type="entry name" value="Expansin_CBD"/>
</dbReference>
<dbReference type="GO" id="GO:0005576">
    <property type="term" value="C:extracellular region"/>
    <property type="evidence" value="ECO:0007669"/>
    <property type="project" value="InterPro"/>
</dbReference>
<evidence type="ECO:0000256" key="4">
    <source>
        <dbReference type="ARBA" id="ARBA00022512"/>
    </source>
</evidence>
<keyword evidence="5" id="KW-0964">Secreted</keyword>
<feature type="region of interest" description="Disordered" evidence="9">
    <location>
        <begin position="372"/>
        <end position="409"/>
    </location>
</feature>
<evidence type="ECO:0000256" key="3">
    <source>
        <dbReference type="ARBA" id="ARBA00005392"/>
    </source>
</evidence>
<comment type="similarity">
    <text evidence="3">Belongs to the expansin family. Expansin A subfamily.</text>
</comment>
<dbReference type="SMART" id="SM00837">
    <property type="entry name" value="DPBB_1"/>
    <property type="match status" value="1"/>
</dbReference>
<keyword evidence="8" id="KW-0961">Cell wall biogenesis/degradation</keyword>
<dbReference type="InterPro" id="IPR007112">
    <property type="entry name" value="Expansin/allergen_DPBB_dom"/>
</dbReference>
<keyword evidence="4" id="KW-0134">Cell wall</keyword>
<evidence type="ECO:0000256" key="7">
    <source>
        <dbReference type="ARBA" id="ARBA00023136"/>
    </source>
</evidence>
<evidence type="ECO:0000256" key="2">
    <source>
        <dbReference type="ARBA" id="ARBA00004191"/>
    </source>
</evidence>
<evidence type="ECO:0000313" key="14">
    <source>
        <dbReference type="Proteomes" id="UP001161247"/>
    </source>
</evidence>
<sequence>MLLLAMAFLVSIAAVSWMISRTSDEHDCCSSENDATTAIGSVSSAAAAGLNPYQSTENQKNSCYLDSLKIGGSWSDGKEAGLNFTPRSVLDDQFLNLNECLEQNSDTRMPNRKLFEWGLLDPKEDEPGELRILPKIEVDVWKSTGSVFTFGSDELIMENLEAELFEDFGASIEKLSKGLPATNYTCKATTHETQASSSFQTAHVSSQSQNRQPAFRQRSGTSKPLKNQILRRQGTNRALKQDDEHSHVKQVKSAVRRGDLKLTLSKRPQIIKTAKSNPTITVKKLTYGKTKISTVDDRESHALKKSMVSGAPRVLTKSASFSKASSSDSAISIQSPPSSFTDCRGSPFSEKDFKSHLASIFRKVDHQKVTSPFSHSTFKTPSKDSTWKRTSSGNSPALPYLTSSKDASSVSPYSSISEWSSSSPLSTTSSDTCSCRSSGYSSFDNAFNEHYNRQRMRNHEFYRILKSSLPLAPTIASPQYCPAKESHSDLLGSIGGSTSHATNATLIPQGYQNDQLKDLSKSLQPSRTTRQVKTHLRDSFEWDSSFFTSAGLLDPEELSWLINGADLSEKKTSTGQCMITSHLNDHLSCPLPTNPEDKKMATPDANIRKSLAHGAATSPSALRTPSPKFGFFDCICFDSLAVLSLSPLNTILFFCVECSTFRKMPTLLFQTLLSAAFILYLALQPAHSHYHFSSSSTPSTYTEWKSARATFYAAAEPPDAVGGACGYGDLEKMGYGKATAGLSTVLFEKGQICGACFQVRCVEDLRWCIPGTSIIVTATNFCAPNYGLQADGGGHCNFPNAHFVLPIEAFEKIAIWKASNMPIQYRRVKCRKEGGVRFAVNGAGIFISVLISNVAGAGDVVAVKIKGSRTGWLPMGRNWGQNWHINADFKNQPLSFELTDSDGVTLTSYNVAPKDWSYGQTFEGKQFDS</sequence>
<dbReference type="Gene3D" id="2.40.40.10">
    <property type="entry name" value="RlpA-like domain"/>
    <property type="match status" value="1"/>
</dbReference>
<dbReference type="InterPro" id="IPR036749">
    <property type="entry name" value="Expansin_CBD_sf"/>
</dbReference>
<accession>A0AAV1DUA0</accession>
<dbReference type="Pfam" id="PF03330">
    <property type="entry name" value="DPBB_1"/>
    <property type="match status" value="1"/>
</dbReference>
<dbReference type="InterPro" id="IPR002963">
    <property type="entry name" value="Expansin"/>
</dbReference>
<keyword evidence="7" id="KW-0472">Membrane</keyword>
<dbReference type="PRINTS" id="PR01226">
    <property type="entry name" value="EXPANSIN"/>
</dbReference>
<evidence type="ECO:0000256" key="9">
    <source>
        <dbReference type="SAM" id="MobiDB-lite"/>
    </source>
</evidence>
<feature type="domain" description="Expansin-like EG45" evidence="11">
    <location>
        <begin position="722"/>
        <end position="835"/>
    </location>
</feature>
<dbReference type="GO" id="GO:0009664">
    <property type="term" value="P:plant-type cell wall organization"/>
    <property type="evidence" value="ECO:0007669"/>
    <property type="project" value="InterPro"/>
</dbReference>
<dbReference type="GO" id="GO:0016020">
    <property type="term" value="C:membrane"/>
    <property type="evidence" value="ECO:0007669"/>
    <property type="project" value="UniProtKB-SubCell"/>
</dbReference>
<evidence type="ECO:0000256" key="8">
    <source>
        <dbReference type="ARBA" id="ARBA00023316"/>
    </source>
</evidence>
<name>A0AAV1DUA0_OLDCO</name>
<dbReference type="PROSITE" id="PS50842">
    <property type="entry name" value="EXPANSIN_EG45"/>
    <property type="match status" value="1"/>
</dbReference>
<keyword evidence="6 10" id="KW-0732">Signal</keyword>
<feature type="compositionally biased region" description="Polar residues" evidence="9">
    <location>
        <begin position="197"/>
        <end position="225"/>
    </location>
</feature>
<dbReference type="EMBL" id="OX459123">
    <property type="protein sequence ID" value="CAI9110313.1"/>
    <property type="molecule type" value="Genomic_DNA"/>
</dbReference>
<dbReference type="PRINTS" id="PR01225">
    <property type="entry name" value="EXPANSNFAMLY"/>
</dbReference>
<gene>
    <name evidence="13" type="ORF">OLC1_LOCUS17994</name>
</gene>
<dbReference type="PANTHER" id="PTHR31867">
    <property type="entry name" value="EXPANSIN-A15"/>
    <property type="match status" value="1"/>
</dbReference>
<proteinExistence type="inferred from homology"/>
<dbReference type="SUPFAM" id="SSF50685">
    <property type="entry name" value="Barwin-like endoglucanases"/>
    <property type="match status" value="1"/>
</dbReference>
<dbReference type="CDD" id="cd22274">
    <property type="entry name" value="DPBB_EXPA_N"/>
    <property type="match status" value="1"/>
</dbReference>
<evidence type="ECO:0000256" key="5">
    <source>
        <dbReference type="ARBA" id="ARBA00022525"/>
    </source>
</evidence>
<dbReference type="SUPFAM" id="SSF49590">
    <property type="entry name" value="PHL pollen allergen"/>
    <property type="match status" value="1"/>
</dbReference>
<dbReference type="Pfam" id="PF01357">
    <property type="entry name" value="Expansin_C"/>
    <property type="match status" value="1"/>
</dbReference>
<evidence type="ECO:0000256" key="1">
    <source>
        <dbReference type="ARBA" id="ARBA00004170"/>
    </source>
</evidence>
<reference evidence="13" key="1">
    <citation type="submission" date="2023-03" db="EMBL/GenBank/DDBJ databases">
        <authorList>
            <person name="Julca I."/>
        </authorList>
    </citation>
    <scope>NUCLEOTIDE SEQUENCE</scope>
</reference>
<comment type="subcellular location">
    <subcellularLocation>
        <location evidence="1">Membrane</location>
        <topology evidence="1">Peripheral membrane protein</topology>
    </subcellularLocation>
    <subcellularLocation>
        <location evidence="2">Secreted</location>
        <location evidence="2">Cell wall</location>
    </subcellularLocation>
</comment>